<sequence>MASVPVMTDLVHEGGTRGESAATRAADPEMAWRVEWATGGVIAGSTKAATGHADWVRSAATAMVDGRAVAVTGADDEAVLVWDLATGERIGASLPARGSVWAVATKMVDGRALAVIADPSALVQSWDLADGRPVASFAGGAWAAATGLLNGRPVVLIGRQCVPRLLLWDPATGENVCEFVSDPSAGRIGAVGAVAMALVNGRPTAITLHDDSTVHAWCLTEHQYRGRIAPSTGGAQQRVSLTTSVVGGRLVAITGNWNGQVQVWDVAARTEVTERVPLTGHAGPVWALATAVVDGRPLVAAGGDDRTVRVWDMATHRQVGSDLVFTSEVTALTMTSEGRLVVGFGSDIAVWQHSLR</sequence>
<dbReference type="Gene3D" id="2.130.10.10">
    <property type="entry name" value="YVTN repeat-like/Quinoprotein amine dehydrogenase"/>
    <property type="match status" value="2"/>
</dbReference>
<accession>A0ABP8GKJ1</accession>
<name>A0ABP8GKJ1_9ACTN</name>
<dbReference type="PROSITE" id="PS00678">
    <property type="entry name" value="WD_REPEATS_1"/>
    <property type="match status" value="2"/>
</dbReference>
<evidence type="ECO:0000313" key="6">
    <source>
        <dbReference type="Proteomes" id="UP001501115"/>
    </source>
</evidence>
<proteinExistence type="predicted"/>
<keyword evidence="2" id="KW-0677">Repeat</keyword>
<dbReference type="InterPro" id="IPR015943">
    <property type="entry name" value="WD40/YVTN_repeat-like_dom_sf"/>
</dbReference>
<feature type="region of interest" description="Disordered" evidence="4">
    <location>
        <begin position="1"/>
        <end position="25"/>
    </location>
</feature>
<dbReference type="Pfam" id="PF00400">
    <property type="entry name" value="WD40"/>
    <property type="match status" value="1"/>
</dbReference>
<dbReference type="InterPro" id="IPR020472">
    <property type="entry name" value="WD40_PAC1"/>
</dbReference>
<dbReference type="PANTHER" id="PTHR19848:SF8">
    <property type="entry name" value="F-BOX AND WD REPEAT DOMAIN CONTAINING 7"/>
    <property type="match status" value="1"/>
</dbReference>
<evidence type="ECO:0000256" key="4">
    <source>
        <dbReference type="SAM" id="MobiDB-lite"/>
    </source>
</evidence>
<gene>
    <name evidence="5" type="ORF">GCM10023086_53230</name>
</gene>
<evidence type="ECO:0000256" key="2">
    <source>
        <dbReference type="ARBA" id="ARBA00022737"/>
    </source>
</evidence>
<feature type="repeat" description="WD" evidence="3">
    <location>
        <begin position="49"/>
        <end position="92"/>
    </location>
</feature>
<evidence type="ECO:0000256" key="1">
    <source>
        <dbReference type="ARBA" id="ARBA00022574"/>
    </source>
</evidence>
<keyword evidence="1 3" id="KW-0853">WD repeat</keyword>
<evidence type="ECO:0000313" key="5">
    <source>
        <dbReference type="EMBL" id="GAA4325896.1"/>
    </source>
</evidence>
<dbReference type="PANTHER" id="PTHR19848">
    <property type="entry name" value="WD40 REPEAT PROTEIN"/>
    <property type="match status" value="1"/>
</dbReference>
<dbReference type="Proteomes" id="UP001501115">
    <property type="component" value="Unassembled WGS sequence"/>
</dbReference>
<dbReference type="EMBL" id="BAABET010000008">
    <property type="protein sequence ID" value="GAA4325896.1"/>
    <property type="molecule type" value="Genomic_DNA"/>
</dbReference>
<evidence type="ECO:0000256" key="3">
    <source>
        <dbReference type="PROSITE-ProRule" id="PRU00221"/>
    </source>
</evidence>
<dbReference type="InterPro" id="IPR001680">
    <property type="entry name" value="WD40_rpt"/>
</dbReference>
<reference evidence="6" key="1">
    <citation type="journal article" date="2019" name="Int. J. Syst. Evol. Microbiol.">
        <title>The Global Catalogue of Microorganisms (GCM) 10K type strain sequencing project: providing services to taxonomists for standard genome sequencing and annotation.</title>
        <authorList>
            <consortium name="The Broad Institute Genomics Platform"/>
            <consortium name="The Broad Institute Genome Sequencing Center for Infectious Disease"/>
            <person name="Wu L."/>
            <person name="Ma J."/>
        </authorList>
    </citation>
    <scope>NUCLEOTIDE SEQUENCE [LARGE SCALE GENOMIC DNA]</scope>
    <source>
        <strain evidence="6">JCM 31290</strain>
    </source>
</reference>
<feature type="repeat" description="WD" evidence="3">
    <location>
        <begin position="278"/>
        <end position="321"/>
    </location>
</feature>
<protein>
    <recommendedName>
        <fullName evidence="7">WD40 repeat domain-containing protein</fullName>
    </recommendedName>
</protein>
<dbReference type="SMART" id="SM00320">
    <property type="entry name" value="WD40"/>
    <property type="match status" value="3"/>
</dbReference>
<dbReference type="PROSITE" id="PS50294">
    <property type="entry name" value="WD_REPEATS_REGION"/>
    <property type="match status" value="1"/>
</dbReference>
<dbReference type="InterPro" id="IPR019775">
    <property type="entry name" value="WD40_repeat_CS"/>
</dbReference>
<comment type="caution">
    <text evidence="5">The sequence shown here is derived from an EMBL/GenBank/DDBJ whole genome shotgun (WGS) entry which is preliminary data.</text>
</comment>
<dbReference type="PROSITE" id="PS50082">
    <property type="entry name" value="WD_REPEATS_2"/>
    <property type="match status" value="2"/>
</dbReference>
<dbReference type="SUPFAM" id="SSF50998">
    <property type="entry name" value="Quinoprotein alcohol dehydrogenase-like"/>
    <property type="match status" value="1"/>
</dbReference>
<keyword evidence="6" id="KW-1185">Reference proteome</keyword>
<dbReference type="InterPro" id="IPR011047">
    <property type="entry name" value="Quinoprotein_ADH-like_sf"/>
</dbReference>
<evidence type="ECO:0008006" key="7">
    <source>
        <dbReference type="Google" id="ProtNLM"/>
    </source>
</evidence>
<dbReference type="PRINTS" id="PR00320">
    <property type="entry name" value="GPROTEINBRPT"/>
</dbReference>
<organism evidence="5 6">
    <name type="scientific">Streptomyces venetus</name>
    <dbReference type="NCBI Taxonomy" id="1701086"/>
    <lineage>
        <taxon>Bacteria</taxon>
        <taxon>Bacillati</taxon>
        <taxon>Actinomycetota</taxon>
        <taxon>Actinomycetes</taxon>
        <taxon>Kitasatosporales</taxon>
        <taxon>Streptomycetaceae</taxon>
        <taxon>Streptomyces</taxon>
    </lineage>
</organism>